<dbReference type="EMBL" id="JACFXV010000029">
    <property type="protein sequence ID" value="MBA5775786.1"/>
    <property type="molecule type" value="Genomic_DNA"/>
</dbReference>
<evidence type="ECO:0000256" key="1">
    <source>
        <dbReference type="SAM" id="SignalP"/>
    </source>
</evidence>
<comment type="caution">
    <text evidence="2">The sequence shown here is derived from an EMBL/GenBank/DDBJ whole genome shotgun (WGS) entry which is preliminary data.</text>
</comment>
<accession>A0A839A9A3</accession>
<feature type="chain" id="PRO_5032885048" evidence="1">
    <location>
        <begin position="25"/>
        <end position="145"/>
    </location>
</feature>
<keyword evidence="3" id="KW-1185">Reference proteome</keyword>
<gene>
    <name evidence="2" type="ORF">H2509_01450</name>
</gene>
<dbReference type="Proteomes" id="UP000541109">
    <property type="component" value="Unassembled WGS sequence"/>
</dbReference>
<proteinExistence type="predicted"/>
<keyword evidence="1" id="KW-0732">Signal</keyword>
<reference evidence="2 3" key="1">
    <citation type="submission" date="2020-07" db="EMBL/GenBank/DDBJ databases">
        <title>Stappia sp., F7233, whole genome shotgun sequencing project.</title>
        <authorList>
            <person name="Jiang S."/>
            <person name="Liu Z.W."/>
            <person name="Du Z.J."/>
        </authorList>
    </citation>
    <scope>NUCLEOTIDE SEQUENCE [LARGE SCALE GENOMIC DNA]</scope>
    <source>
        <strain evidence="2 3">F7233</strain>
    </source>
</reference>
<organism evidence="2 3">
    <name type="scientific">Stappia albiluteola</name>
    <dbReference type="NCBI Taxonomy" id="2758565"/>
    <lineage>
        <taxon>Bacteria</taxon>
        <taxon>Pseudomonadati</taxon>
        <taxon>Pseudomonadota</taxon>
        <taxon>Alphaproteobacteria</taxon>
        <taxon>Hyphomicrobiales</taxon>
        <taxon>Stappiaceae</taxon>
        <taxon>Stappia</taxon>
    </lineage>
</organism>
<name>A0A839A9A3_9HYPH</name>
<evidence type="ECO:0000313" key="2">
    <source>
        <dbReference type="EMBL" id="MBA5775786.1"/>
    </source>
</evidence>
<feature type="signal peptide" evidence="1">
    <location>
        <begin position="1"/>
        <end position="24"/>
    </location>
</feature>
<dbReference type="RefSeq" id="WP_182161567.1">
    <property type="nucleotide sequence ID" value="NZ_JACFXV010000029.1"/>
</dbReference>
<evidence type="ECO:0000313" key="3">
    <source>
        <dbReference type="Proteomes" id="UP000541109"/>
    </source>
</evidence>
<dbReference type="AlphaFoldDB" id="A0A839A9A3"/>
<protein>
    <submittedName>
        <fullName evidence="2">Cytoplasmic protein</fullName>
    </submittedName>
</protein>
<sequence>MSLLKRLVLSTVIAAGLASPAAAASDRVYFSWNSEPRIPDCVDASVQSAVSASVARAVPDYYGGRVIVGLDRVVETAYELGTPSPLARRYCEGEATLSDGTATRVFYKVVEHAGFVGVRWNVEACLSGLDKWHVYDGYCRTVRPQ</sequence>